<sequence length="194" mass="20777">MLPTPSPPTAVIPAFAGTTPCLWMRRPRSLRPLPLEGEGQGGGAAVVTRPERVGRAEPPPLIPPPRGGGRRLQIRHQTRPSTPSTRRKPGSSFLIRIPKLDPGFRRGDAESVAASSPNPKTAPAVCVPSPSRGRVRVGVPRLSRGRSVWGYASATTEPKPTHRAAHGPDPWATRLPTAPRSWHPTRGSSPRAAR</sequence>
<feature type="compositionally biased region" description="Pro residues" evidence="1">
    <location>
        <begin position="57"/>
        <end position="66"/>
    </location>
</feature>
<feature type="region of interest" description="Disordered" evidence="1">
    <location>
        <begin position="32"/>
        <end position="129"/>
    </location>
</feature>
<dbReference type="AlphaFoldDB" id="A0A1M5FHH8"/>
<dbReference type="EMBL" id="FQVC01000017">
    <property type="protein sequence ID" value="SHF90955.1"/>
    <property type="molecule type" value="Genomic_DNA"/>
</dbReference>
<feature type="region of interest" description="Disordered" evidence="1">
    <location>
        <begin position="150"/>
        <end position="194"/>
    </location>
</feature>
<feature type="compositionally biased region" description="Basic residues" evidence="1">
    <location>
        <begin position="68"/>
        <end position="78"/>
    </location>
</feature>
<reference evidence="2 3" key="1">
    <citation type="submission" date="2016-11" db="EMBL/GenBank/DDBJ databases">
        <authorList>
            <person name="Jaros S."/>
            <person name="Januszkiewicz K."/>
            <person name="Wedrychowicz H."/>
        </authorList>
    </citation>
    <scope>NUCLEOTIDE SEQUENCE [LARGE SCALE GENOMIC DNA]</scope>
    <source>
        <strain evidence="2 3">DSM 17137</strain>
    </source>
</reference>
<feature type="compositionally biased region" description="Basic and acidic residues" evidence="1">
    <location>
        <begin position="98"/>
        <end position="109"/>
    </location>
</feature>
<evidence type="ECO:0000313" key="3">
    <source>
        <dbReference type="Proteomes" id="UP000184533"/>
    </source>
</evidence>
<accession>A0A1M5FHH8</accession>
<name>A0A1M5FHH8_9HYPH</name>
<evidence type="ECO:0000256" key="1">
    <source>
        <dbReference type="SAM" id="MobiDB-lite"/>
    </source>
</evidence>
<dbReference type="Proteomes" id="UP000184533">
    <property type="component" value="Unassembled WGS sequence"/>
</dbReference>
<organism evidence="2 3">
    <name type="scientific">Devosia limi DSM 17137</name>
    <dbReference type="NCBI Taxonomy" id="1121477"/>
    <lineage>
        <taxon>Bacteria</taxon>
        <taxon>Pseudomonadati</taxon>
        <taxon>Pseudomonadota</taxon>
        <taxon>Alphaproteobacteria</taxon>
        <taxon>Hyphomicrobiales</taxon>
        <taxon>Devosiaceae</taxon>
        <taxon>Devosia</taxon>
    </lineage>
</organism>
<evidence type="ECO:0000313" key="2">
    <source>
        <dbReference type="EMBL" id="SHF90955.1"/>
    </source>
</evidence>
<gene>
    <name evidence="2" type="ORF">SAMN02745223_03857</name>
</gene>
<protein>
    <submittedName>
        <fullName evidence="2">Uncharacterized protein</fullName>
    </submittedName>
</protein>
<proteinExistence type="predicted"/>